<gene>
    <name evidence="3" type="ORF">IQ266_14915</name>
</gene>
<name>A0A928Z527_9CYAN</name>
<protein>
    <submittedName>
        <fullName evidence="3">Acyltransferase</fullName>
    </submittedName>
</protein>
<dbReference type="Proteomes" id="UP000625316">
    <property type="component" value="Unassembled WGS sequence"/>
</dbReference>
<feature type="transmembrane region" description="Helical" evidence="1">
    <location>
        <begin position="264"/>
        <end position="284"/>
    </location>
</feature>
<evidence type="ECO:0000259" key="2">
    <source>
        <dbReference type="Pfam" id="PF01757"/>
    </source>
</evidence>
<feature type="transmembrane region" description="Helical" evidence="1">
    <location>
        <begin position="354"/>
        <end position="378"/>
    </location>
</feature>
<dbReference type="GO" id="GO:0016020">
    <property type="term" value="C:membrane"/>
    <property type="evidence" value="ECO:0007669"/>
    <property type="project" value="TreeGrafter"/>
</dbReference>
<keyword evidence="4" id="KW-1185">Reference proteome</keyword>
<proteinExistence type="predicted"/>
<sequence>MKVTNLLFYFLVIFACLLFCRSLVHRSTFIQAAVAKSAALKHTTLDGLRGLLAINVVIHHAVFTYFYFEQDGIWKMPVASHFYFSIGSEAVTLFFMMTAFLAWSGVIKRPKIDIPSFYLKRAIRIFPLYWISVIGVIIVVLVTTNFSLESPSLMHAMRTLDDWFTAQITNLPFIFGRQLMPNINEFPAWMVNAGVSWTLAYDLNFYLLLPLLANFVRLDLFVGLAICLAAVHRYFDVEQTGIMIRFLCGMSLAYIFPRARLDNYLKHPIASIGIIMALGLGWVIPIPPSLQLACMLFAFTGILYGNSLFGLLTLKATRYLGIISYGVYLLHGIVLFITFHSLNRWIPVKTLSPISFWSITGLCAIVAVILASLTYRYVEYPIIQRRLFSGSLPRQIPATE</sequence>
<accession>A0A928Z527</accession>
<feature type="transmembrane region" description="Helical" evidence="1">
    <location>
        <begin position="6"/>
        <end position="24"/>
    </location>
</feature>
<organism evidence="3 4">
    <name type="scientific">Romeriopsis navalis LEGE 11480</name>
    <dbReference type="NCBI Taxonomy" id="2777977"/>
    <lineage>
        <taxon>Bacteria</taxon>
        <taxon>Bacillati</taxon>
        <taxon>Cyanobacteriota</taxon>
        <taxon>Cyanophyceae</taxon>
        <taxon>Leptolyngbyales</taxon>
        <taxon>Leptolyngbyaceae</taxon>
        <taxon>Romeriopsis</taxon>
        <taxon>Romeriopsis navalis</taxon>
    </lineage>
</organism>
<feature type="transmembrane region" description="Helical" evidence="1">
    <location>
        <begin position="128"/>
        <end position="148"/>
    </location>
</feature>
<keyword evidence="1" id="KW-1133">Transmembrane helix</keyword>
<dbReference type="PROSITE" id="PS51257">
    <property type="entry name" value="PROKAR_LIPOPROTEIN"/>
    <property type="match status" value="1"/>
</dbReference>
<evidence type="ECO:0000256" key="1">
    <source>
        <dbReference type="SAM" id="Phobius"/>
    </source>
</evidence>
<dbReference type="GO" id="GO:0016747">
    <property type="term" value="F:acyltransferase activity, transferring groups other than amino-acyl groups"/>
    <property type="evidence" value="ECO:0007669"/>
    <property type="project" value="InterPro"/>
</dbReference>
<feature type="transmembrane region" description="Helical" evidence="1">
    <location>
        <begin position="45"/>
        <end position="68"/>
    </location>
</feature>
<comment type="caution">
    <text evidence="3">The sequence shown here is derived from an EMBL/GenBank/DDBJ whole genome shotgun (WGS) entry which is preliminary data.</text>
</comment>
<dbReference type="PANTHER" id="PTHR23028:SF53">
    <property type="entry name" value="ACYL_TRANSF_3 DOMAIN-CONTAINING PROTEIN"/>
    <property type="match status" value="1"/>
</dbReference>
<dbReference type="RefSeq" id="WP_264325854.1">
    <property type="nucleotide sequence ID" value="NZ_JADEXQ010000050.1"/>
</dbReference>
<feature type="transmembrane region" description="Helical" evidence="1">
    <location>
        <begin position="216"/>
        <end position="235"/>
    </location>
</feature>
<dbReference type="InterPro" id="IPR002656">
    <property type="entry name" value="Acyl_transf_3_dom"/>
</dbReference>
<feature type="transmembrane region" description="Helical" evidence="1">
    <location>
        <begin position="80"/>
        <end position="107"/>
    </location>
</feature>
<evidence type="ECO:0000313" key="3">
    <source>
        <dbReference type="EMBL" id="MBE9031023.1"/>
    </source>
</evidence>
<keyword evidence="1" id="KW-0812">Transmembrane</keyword>
<dbReference type="PANTHER" id="PTHR23028">
    <property type="entry name" value="ACETYLTRANSFERASE"/>
    <property type="match status" value="1"/>
</dbReference>
<dbReference type="InterPro" id="IPR050879">
    <property type="entry name" value="Acyltransferase_3"/>
</dbReference>
<feature type="domain" description="Acyltransferase 3" evidence="2">
    <location>
        <begin position="45"/>
        <end position="372"/>
    </location>
</feature>
<evidence type="ECO:0000313" key="4">
    <source>
        <dbReference type="Proteomes" id="UP000625316"/>
    </source>
</evidence>
<keyword evidence="3" id="KW-0808">Transferase</keyword>
<reference evidence="3" key="1">
    <citation type="submission" date="2020-10" db="EMBL/GenBank/DDBJ databases">
        <authorList>
            <person name="Castelo-Branco R."/>
            <person name="Eusebio N."/>
            <person name="Adriana R."/>
            <person name="Vieira A."/>
            <person name="Brugerolle De Fraissinette N."/>
            <person name="Rezende De Castro R."/>
            <person name="Schneider M.P."/>
            <person name="Vasconcelos V."/>
            <person name="Leao P.N."/>
        </authorList>
    </citation>
    <scope>NUCLEOTIDE SEQUENCE</scope>
    <source>
        <strain evidence="3">LEGE 11480</strain>
    </source>
</reference>
<dbReference type="AlphaFoldDB" id="A0A928Z527"/>
<feature type="transmembrane region" description="Helical" evidence="1">
    <location>
        <begin position="319"/>
        <end position="342"/>
    </location>
</feature>
<feature type="transmembrane region" description="Helical" evidence="1">
    <location>
        <begin position="290"/>
        <end position="312"/>
    </location>
</feature>
<dbReference type="Pfam" id="PF01757">
    <property type="entry name" value="Acyl_transf_3"/>
    <property type="match status" value="1"/>
</dbReference>
<dbReference type="GO" id="GO:0000271">
    <property type="term" value="P:polysaccharide biosynthetic process"/>
    <property type="evidence" value="ECO:0007669"/>
    <property type="project" value="TreeGrafter"/>
</dbReference>
<keyword evidence="3" id="KW-0012">Acyltransferase</keyword>
<dbReference type="EMBL" id="JADEXQ010000050">
    <property type="protein sequence ID" value="MBE9031023.1"/>
    <property type="molecule type" value="Genomic_DNA"/>
</dbReference>
<keyword evidence="1" id="KW-0472">Membrane</keyword>